<feature type="region of interest" description="Disordered" evidence="1">
    <location>
        <begin position="1"/>
        <end position="40"/>
    </location>
</feature>
<dbReference type="EMBL" id="JAQIZZ010000012">
    <property type="protein sequence ID" value="KAJ5522870.1"/>
    <property type="molecule type" value="Genomic_DNA"/>
</dbReference>
<dbReference type="Proteomes" id="UP001220324">
    <property type="component" value="Unassembled WGS sequence"/>
</dbReference>
<organism evidence="2 3">
    <name type="scientific">Penicillium frequentans</name>
    <dbReference type="NCBI Taxonomy" id="3151616"/>
    <lineage>
        <taxon>Eukaryota</taxon>
        <taxon>Fungi</taxon>
        <taxon>Dikarya</taxon>
        <taxon>Ascomycota</taxon>
        <taxon>Pezizomycotina</taxon>
        <taxon>Eurotiomycetes</taxon>
        <taxon>Eurotiomycetidae</taxon>
        <taxon>Eurotiales</taxon>
        <taxon>Aspergillaceae</taxon>
        <taxon>Penicillium</taxon>
    </lineage>
</organism>
<gene>
    <name evidence="2" type="ORF">N7494_013300</name>
</gene>
<proteinExistence type="predicted"/>
<protein>
    <submittedName>
        <fullName evidence="2">Uncharacterized protein</fullName>
    </submittedName>
</protein>
<comment type="caution">
    <text evidence="2">The sequence shown here is derived from an EMBL/GenBank/DDBJ whole genome shotgun (WGS) entry which is preliminary data.</text>
</comment>
<evidence type="ECO:0000256" key="1">
    <source>
        <dbReference type="SAM" id="MobiDB-lite"/>
    </source>
</evidence>
<feature type="compositionally biased region" description="Pro residues" evidence="1">
    <location>
        <begin position="12"/>
        <end position="27"/>
    </location>
</feature>
<feature type="region of interest" description="Disordered" evidence="1">
    <location>
        <begin position="93"/>
        <end position="112"/>
    </location>
</feature>
<evidence type="ECO:0000313" key="3">
    <source>
        <dbReference type="Proteomes" id="UP001220324"/>
    </source>
</evidence>
<evidence type="ECO:0000313" key="2">
    <source>
        <dbReference type="EMBL" id="KAJ5522870.1"/>
    </source>
</evidence>
<reference evidence="2 3" key="1">
    <citation type="journal article" date="2023" name="IMA Fungus">
        <title>Comparative genomic study of the Penicillium genus elucidates a diverse pangenome and 15 lateral gene transfer events.</title>
        <authorList>
            <person name="Petersen C."/>
            <person name="Sorensen T."/>
            <person name="Nielsen M.R."/>
            <person name="Sondergaard T.E."/>
            <person name="Sorensen J.L."/>
            <person name="Fitzpatrick D.A."/>
            <person name="Frisvad J.C."/>
            <person name="Nielsen K.L."/>
        </authorList>
    </citation>
    <scope>NUCLEOTIDE SEQUENCE [LARGE SCALE GENOMIC DNA]</scope>
    <source>
        <strain evidence="2 3">IBT 35679</strain>
    </source>
</reference>
<keyword evidence="3" id="KW-1185">Reference proteome</keyword>
<dbReference type="AlphaFoldDB" id="A0AAD6CHB8"/>
<accession>A0AAD6CHB8</accession>
<sequence>MVKDRRSNPQQRRPPPSPENPSRPFPGHPEEPELSADGPEETGFVDIIALVLAVLPKGLSIEDRLYWTMVARIIQPWAQERSFTYITRLQSVNHPPNDSGGMPNEPLQGYDLDDELNFDHILQQEAGIRDPETN</sequence>
<name>A0AAD6CHB8_9EURO</name>